<dbReference type="EMBL" id="BMOY01000036">
    <property type="protein sequence ID" value="GGJ11182.1"/>
    <property type="molecule type" value="Genomic_DNA"/>
</dbReference>
<dbReference type="InterPro" id="IPR003607">
    <property type="entry name" value="HD/PDEase_dom"/>
</dbReference>
<dbReference type="Pfam" id="PF00989">
    <property type="entry name" value="PAS"/>
    <property type="match status" value="1"/>
</dbReference>
<evidence type="ECO:0000259" key="3">
    <source>
        <dbReference type="PROSITE" id="PS50887"/>
    </source>
</evidence>
<evidence type="ECO:0000259" key="2">
    <source>
        <dbReference type="PROSITE" id="PS50112"/>
    </source>
</evidence>
<dbReference type="PANTHER" id="PTHR45228:SF1">
    <property type="entry name" value="CYCLIC DI-GMP PHOSPHODIESTERASE TM_0186"/>
    <property type="match status" value="1"/>
</dbReference>
<dbReference type="Gene3D" id="3.30.450.20">
    <property type="entry name" value="PAS domain"/>
    <property type="match status" value="1"/>
</dbReference>
<feature type="domain" description="PAS" evidence="2">
    <location>
        <begin position="387"/>
        <end position="432"/>
    </location>
</feature>
<comment type="caution">
    <text evidence="5">The sequence shown here is derived from an EMBL/GenBank/DDBJ whole genome shotgun (WGS) entry which is preliminary data.</text>
</comment>
<evidence type="ECO:0000256" key="1">
    <source>
        <dbReference type="SAM" id="Phobius"/>
    </source>
</evidence>
<dbReference type="PANTHER" id="PTHR45228">
    <property type="entry name" value="CYCLIC DI-GMP PHOSPHODIESTERASE TM_0186-RELATED"/>
    <property type="match status" value="1"/>
</dbReference>
<dbReference type="PROSITE" id="PS51832">
    <property type="entry name" value="HD_GYP"/>
    <property type="match status" value="1"/>
</dbReference>
<dbReference type="PROSITE" id="PS50112">
    <property type="entry name" value="PAS"/>
    <property type="match status" value="1"/>
</dbReference>
<proteinExistence type="predicted"/>
<feature type="transmembrane region" description="Helical" evidence="1">
    <location>
        <begin position="77"/>
        <end position="96"/>
    </location>
</feature>
<keyword evidence="1" id="KW-0812">Transmembrane</keyword>
<evidence type="ECO:0000313" key="5">
    <source>
        <dbReference type="EMBL" id="GGJ11182.1"/>
    </source>
</evidence>
<dbReference type="SMART" id="SM00267">
    <property type="entry name" value="GGDEF"/>
    <property type="match status" value="1"/>
</dbReference>
<dbReference type="Pfam" id="PF00990">
    <property type="entry name" value="GGDEF"/>
    <property type="match status" value="1"/>
</dbReference>
<feature type="domain" description="GGDEF" evidence="3">
    <location>
        <begin position="234"/>
        <end position="366"/>
    </location>
</feature>
<dbReference type="CDD" id="cd00130">
    <property type="entry name" value="PAS"/>
    <property type="match status" value="1"/>
</dbReference>
<reference evidence="5" key="1">
    <citation type="journal article" date="2014" name="Int. J. Syst. Evol. Microbiol.">
        <title>Complete genome sequence of Corynebacterium casei LMG S-19264T (=DSM 44701T), isolated from a smear-ripened cheese.</title>
        <authorList>
            <consortium name="US DOE Joint Genome Institute (JGI-PGF)"/>
            <person name="Walter F."/>
            <person name="Albersmeier A."/>
            <person name="Kalinowski J."/>
            <person name="Ruckert C."/>
        </authorList>
    </citation>
    <scope>NUCLEOTIDE SEQUENCE</scope>
    <source>
        <strain evidence="5">JCM 18487</strain>
    </source>
</reference>
<dbReference type="InterPro" id="IPR043128">
    <property type="entry name" value="Rev_trsase/Diguanyl_cyclase"/>
</dbReference>
<dbReference type="Proteomes" id="UP000637695">
    <property type="component" value="Unassembled WGS sequence"/>
</dbReference>
<dbReference type="Gene3D" id="1.10.3210.10">
    <property type="entry name" value="Hypothetical protein af1432"/>
    <property type="match status" value="1"/>
</dbReference>
<dbReference type="NCBIfam" id="TIGR00229">
    <property type="entry name" value="sensory_box"/>
    <property type="match status" value="1"/>
</dbReference>
<evidence type="ECO:0000313" key="6">
    <source>
        <dbReference type="Proteomes" id="UP000637695"/>
    </source>
</evidence>
<dbReference type="Pfam" id="PF13487">
    <property type="entry name" value="HD_5"/>
    <property type="match status" value="1"/>
</dbReference>
<keyword evidence="6" id="KW-1185">Reference proteome</keyword>
<dbReference type="InterPro" id="IPR052020">
    <property type="entry name" value="Cyclic_di-GMP/3'3'-cGAMP_PDE"/>
</dbReference>
<feature type="transmembrane region" description="Helical" evidence="1">
    <location>
        <begin position="20"/>
        <end position="42"/>
    </location>
</feature>
<dbReference type="InterPro" id="IPR029787">
    <property type="entry name" value="Nucleotide_cyclase"/>
</dbReference>
<dbReference type="AlphaFoldDB" id="A0A917NMJ2"/>
<dbReference type="InterPro" id="IPR037522">
    <property type="entry name" value="HD_GYP_dom"/>
</dbReference>
<feature type="domain" description="HD-GYP" evidence="4">
    <location>
        <begin position="519"/>
        <end position="731"/>
    </location>
</feature>
<gene>
    <name evidence="5" type="ORF">GCM10010885_20570</name>
</gene>
<organism evidence="5 6">
    <name type="scientific">Alicyclobacillus cellulosilyticus</name>
    <dbReference type="NCBI Taxonomy" id="1003997"/>
    <lineage>
        <taxon>Bacteria</taxon>
        <taxon>Bacillati</taxon>
        <taxon>Bacillota</taxon>
        <taxon>Bacilli</taxon>
        <taxon>Bacillales</taxon>
        <taxon>Alicyclobacillaceae</taxon>
        <taxon>Alicyclobacillus</taxon>
    </lineage>
</organism>
<dbReference type="CDD" id="cd00077">
    <property type="entry name" value="HDc"/>
    <property type="match status" value="1"/>
</dbReference>
<evidence type="ECO:0000259" key="4">
    <source>
        <dbReference type="PROSITE" id="PS51832"/>
    </source>
</evidence>
<dbReference type="InterPro" id="IPR013767">
    <property type="entry name" value="PAS_fold"/>
</dbReference>
<dbReference type="NCBIfam" id="TIGR00254">
    <property type="entry name" value="GGDEF"/>
    <property type="match status" value="1"/>
</dbReference>
<dbReference type="SUPFAM" id="SSF109604">
    <property type="entry name" value="HD-domain/PDEase-like"/>
    <property type="match status" value="1"/>
</dbReference>
<dbReference type="InterPro" id="IPR000160">
    <property type="entry name" value="GGDEF_dom"/>
</dbReference>
<dbReference type="PROSITE" id="PS50887">
    <property type="entry name" value="GGDEF"/>
    <property type="match status" value="1"/>
</dbReference>
<dbReference type="GO" id="GO:0006355">
    <property type="term" value="P:regulation of DNA-templated transcription"/>
    <property type="evidence" value="ECO:0007669"/>
    <property type="project" value="InterPro"/>
</dbReference>
<evidence type="ECO:0008006" key="7">
    <source>
        <dbReference type="Google" id="ProtNLM"/>
    </source>
</evidence>
<dbReference type="InterPro" id="IPR000014">
    <property type="entry name" value="PAS"/>
</dbReference>
<dbReference type="Gene3D" id="3.30.70.270">
    <property type="match status" value="1"/>
</dbReference>
<protein>
    <recommendedName>
        <fullName evidence="7">PAS domain S-box-containing protein/diguanylate cyclase (GGDEF)-like protein</fullName>
    </recommendedName>
</protein>
<dbReference type="InterPro" id="IPR035965">
    <property type="entry name" value="PAS-like_dom_sf"/>
</dbReference>
<dbReference type="SUPFAM" id="SSF55785">
    <property type="entry name" value="PYP-like sensor domain (PAS domain)"/>
    <property type="match status" value="1"/>
</dbReference>
<feature type="transmembrane region" description="Helical" evidence="1">
    <location>
        <begin position="108"/>
        <end position="126"/>
    </location>
</feature>
<sequence length="736" mass="81330">MSNYGIMDIWHKGKRGYGSVWLADIIHASWVAAGTIGFLEALARLRSTERLHRLPAWLWETADMVWVFAVLCGWKLYIDGISILLLPVAAALLLYIHHPPRNRRGLRWQVGILVILQGMAEFLPVFQWPNPLASKVLLLAMTAAVAGLGLVRAPAVLILVAPGCEVAVAALLGTAGAMAWSEIVTGAVAALLFVMYGYERIRREQVMREGGLDQLTGVLNRRGAQTWIRQHAGRPVTAVMVDLDDFKFVNDTFGHDVGDMLLQETARRLGECVRSEDAVVRWGGDEFLVLVLTPEVPAHPEEIARRIHARLTGEPVYVHGLPEKLTLGASVGVAAGPLELTLLQHADQALLRVKQSTKNDVSLWRPVDVVPAYGGEYVETGQHVNWAVQALRTVMRNSPVGFVVTAADHTILDVNPAFERMTGYARSELIGQKPKVLAANATDNAELYSQLRTHLARYGSWQGMFENRRADGTRWTAWEHISAMEVGGRVIGYCSVVLPVDPALLHAHEVAAAAREEPQLAVNAAFLAALAHIAEWGIPGLPEHVRRVQAYVRWLAELAAERGLLPASEVDLIAFASVAHDIGKAAVAREILLKPAALTPSEYAYIQNHAESGRVMLLDVFAEWMQACSRPAERLFAYAVDIAWTHHERWDGTGYPRRLSGTDIPIAGRITAIADVLDALLSKRPYKDAWSSEEVYAYFAEQRGRQFDPHLVDLLLQHWEQRPFVAAQQQQMTSSA</sequence>
<accession>A0A917NMJ2</accession>
<dbReference type="SMART" id="SM00471">
    <property type="entry name" value="HDc"/>
    <property type="match status" value="1"/>
</dbReference>
<reference evidence="5" key="2">
    <citation type="submission" date="2020-09" db="EMBL/GenBank/DDBJ databases">
        <authorList>
            <person name="Sun Q."/>
            <person name="Ohkuma M."/>
        </authorList>
    </citation>
    <scope>NUCLEOTIDE SEQUENCE</scope>
    <source>
        <strain evidence="5">JCM 18487</strain>
    </source>
</reference>
<name>A0A917NMJ2_9BACL</name>
<feature type="transmembrane region" description="Helical" evidence="1">
    <location>
        <begin position="132"/>
        <end position="151"/>
    </location>
</feature>
<dbReference type="SUPFAM" id="SSF55073">
    <property type="entry name" value="Nucleotide cyclase"/>
    <property type="match status" value="1"/>
</dbReference>
<keyword evidence="1" id="KW-1133">Transmembrane helix</keyword>
<dbReference type="SMART" id="SM00091">
    <property type="entry name" value="PAS"/>
    <property type="match status" value="1"/>
</dbReference>
<dbReference type="CDD" id="cd01949">
    <property type="entry name" value="GGDEF"/>
    <property type="match status" value="1"/>
</dbReference>
<keyword evidence="1" id="KW-0472">Membrane</keyword>